<keyword evidence="1" id="KW-0472">Membrane</keyword>
<dbReference type="GO" id="GO:0003676">
    <property type="term" value="F:nucleic acid binding"/>
    <property type="evidence" value="ECO:0007669"/>
    <property type="project" value="InterPro"/>
</dbReference>
<protein>
    <recommendedName>
        <fullName evidence="2">RNase H type-1 domain-containing protein</fullName>
    </recommendedName>
</protein>
<accession>A0AAE0EBZ1</accession>
<keyword evidence="4" id="KW-1185">Reference proteome</keyword>
<dbReference type="InterPro" id="IPR036397">
    <property type="entry name" value="RNaseH_sf"/>
</dbReference>
<dbReference type="InterPro" id="IPR012337">
    <property type="entry name" value="RNaseH-like_sf"/>
</dbReference>
<reference evidence="3" key="1">
    <citation type="journal article" date="2023" name="Plant J.">
        <title>Genome sequences and population genomics provide insights into the demographic history, inbreeding, and mutation load of two 'living fossil' tree species of Dipteronia.</title>
        <authorList>
            <person name="Feng Y."/>
            <person name="Comes H.P."/>
            <person name="Chen J."/>
            <person name="Zhu S."/>
            <person name="Lu R."/>
            <person name="Zhang X."/>
            <person name="Li P."/>
            <person name="Qiu J."/>
            <person name="Olsen K.M."/>
            <person name="Qiu Y."/>
        </authorList>
    </citation>
    <scope>NUCLEOTIDE SEQUENCE</scope>
    <source>
        <strain evidence="3">NBL</strain>
    </source>
</reference>
<dbReference type="Pfam" id="PF13456">
    <property type="entry name" value="RVT_3"/>
    <property type="match status" value="1"/>
</dbReference>
<dbReference type="Gene3D" id="3.30.420.10">
    <property type="entry name" value="Ribonuclease H-like superfamily/Ribonuclease H"/>
    <property type="match status" value="1"/>
</dbReference>
<keyword evidence="1" id="KW-1133">Transmembrane helix</keyword>
<proteinExistence type="predicted"/>
<dbReference type="GO" id="GO:0004523">
    <property type="term" value="F:RNA-DNA hybrid ribonuclease activity"/>
    <property type="evidence" value="ECO:0007669"/>
    <property type="project" value="InterPro"/>
</dbReference>
<feature type="domain" description="RNase H type-1" evidence="2">
    <location>
        <begin position="36"/>
        <end position="118"/>
    </location>
</feature>
<feature type="transmembrane region" description="Helical" evidence="1">
    <location>
        <begin position="12"/>
        <end position="34"/>
    </location>
</feature>
<dbReference type="PANTHER" id="PTHR47723:SF23">
    <property type="entry name" value="REVERSE TRANSCRIPTASE-LIKE PROTEIN"/>
    <property type="match status" value="1"/>
</dbReference>
<organism evidence="3 4">
    <name type="scientific">Dipteronia sinensis</name>
    <dbReference type="NCBI Taxonomy" id="43782"/>
    <lineage>
        <taxon>Eukaryota</taxon>
        <taxon>Viridiplantae</taxon>
        <taxon>Streptophyta</taxon>
        <taxon>Embryophyta</taxon>
        <taxon>Tracheophyta</taxon>
        <taxon>Spermatophyta</taxon>
        <taxon>Magnoliopsida</taxon>
        <taxon>eudicotyledons</taxon>
        <taxon>Gunneridae</taxon>
        <taxon>Pentapetalae</taxon>
        <taxon>rosids</taxon>
        <taxon>malvids</taxon>
        <taxon>Sapindales</taxon>
        <taxon>Sapindaceae</taxon>
        <taxon>Hippocastanoideae</taxon>
        <taxon>Acereae</taxon>
        <taxon>Dipteronia</taxon>
    </lineage>
</organism>
<evidence type="ECO:0000259" key="2">
    <source>
        <dbReference type="Pfam" id="PF13456"/>
    </source>
</evidence>
<dbReference type="InterPro" id="IPR053151">
    <property type="entry name" value="RNase_H-like"/>
</dbReference>
<dbReference type="AlphaFoldDB" id="A0AAE0EBZ1"/>
<dbReference type="CDD" id="cd06222">
    <property type="entry name" value="RNase_H_like"/>
    <property type="match status" value="1"/>
</dbReference>
<sequence length="153" mass="17880">MAPPKVIQSWVLASVFIEILLLDLLVLLVLLLGICDSFFAEMKAVLLAINFSFRYGWRWLWLETDSWAVYSCFPNSKYSPHWQLRNKLLQCKDWIRSMDFVVTHTFREGNVVADTLTNAELHIAVIIWWNSPPNCIQKQLLLDSWGVPSFRFC</sequence>
<comment type="caution">
    <text evidence="3">The sequence shown here is derived from an EMBL/GenBank/DDBJ whole genome shotgun (WGS) entry which is preliminary data.</text>
</comment>
<keyword evidence="1" id="KW-0812">Transmembrane</keyword>
<gene>
    <name evidence="3" type="ORF">Dsin_009287</name>
</gene>
<evidence type="ECO:0000256" key="1">
    <source>
        <dbReference type="SAM" id="Phobius"/>
    </source>
</evidence>
<dbReference type="EMBL" id="JANJYJ010000003">
    <property type="protein sequence ID" value="KAK3222262.1"/>
    <property type="molecule type" value="Genomic_DNA"/>
</dbReference>
<dbReference type="InterPro" id="IPR002156">
    <property type="entry name" value="RNaseH_domain"/>
</dbReference>
<dbReference type="Proteomes" id="UP001281410">
    <property type="component" value="Unassembled WGS sequence"/>
</dbReference>
<name>A0AAE0EBZ1_9ROSI</name>
<dbReference type="SUPFAM" id="SSF53098">
    <property type="entry name" value="Ribonuclease H-like"/>
    <property type="match status" value="1"/>
</dbReference>
<evidence type="ECO:0000313" key="4">
    <source>
        <dbReference type="Proteomes" id="UP001281410"/>
    </source>
</evidence>
<dbReference type="InterPro" id="IPR044730">
    <property type="entry name" value="RNase_H-like_dom_plant"/>
</dbReference>
<dbReference type="PANTHER" id="PTHR47723">
    <property type="entry name" value="OS05G0353850 PROTEIN"/>
    <property type="match status" value="1"/>
</dbReference>
<evidence type="ECO:0000313" key="3">
    <source>
        <dbReference type="EMBL" id="KAK3222262.1"/>
    </source>
</evidence>